<keyword evidence="8 12" id="KW-0819">tRNA processing</keyword>
<evidence type="ECO:0000256" key="2">
    <source>
        <dbReference type="ARBA" id="ARBA00022485"/>
    </source>
</evidence>
<evidence type="ECO:0000256" key="12">
    <source>
        <dbReference type="HAMAP-Rule" id="MF_01849"/>
    </source>
</evidence>
<protein>
    <recommendedName>
        <fullName evidence="12">Probable dual-specificity RNA methyltransferase RlmN</fullName>
        <ecNumber evidence="12">2.1.1.192</ecNumber>
    </recommendedName>
    <alternativeName>
        <fullName evidence="12">23S rRNA (adenine(2503)-C(2))-methyltransferase</fullName>
    </alternativeName>
    <alternativeName>
        <fullName evidence="12">23S rRNA m2A2503 methyltransferase</fullName>
    </alternativeName>
    <alternativeName>
        <fullName evidence="12">Ribosomal RNA large subunit methyltransferase N</fullName>
    </alternativeName>
    <alternativeName>
        <fullName evidence="12">tRNA (adenine(37)-C(2))-methyltransferase</fullName>
    </alternativeName>
    <alternativeName>
        <fullName evidence="12">tRNA m2A37 methyltransferase</fullName>
    </alternativeName>
</protein>
<dbReference type="InterPro" id="IPR013785">
    <property type="entry name" value="Aldolase_TIM"/>
</dbReference>
<feature type="active site" description="S-methylcysteine intermediate" evidence="12">
    <location>
        <position position="328"/>
    </location>
</feature>
<evidence type="ECO:0000256" key="5">
    <source>
        <dbReference type="ARBA" id="ARBA00022603"/>
    </source>
</evidence>
<evidence type="ECO:0000256" key="11">
    <source>
        <dbReference type="ARBA" id="ARBA00023014"/>
    </source>
</evidence>
<accession>A0A1H3J016</accession>
<dbReference type="GO" id="GO:0002935">
    <property type="term" value="F:tRNA (adenine(37)-C2)-methyltransferase activity"/>
    <property type="evidence" value="ECO:0007669"/>
    <property type="project" value="UniProtKB-UniRule"/>
</dbReference>
<dbReference type="Gene3D" id="1.10.150.530">
    <property type="match status" value="1"/>
</dbReference>
<dbReference type="GO" id="GO:0051539">
    <property type="term" value="F:4 iron, 4 sulfur cluster binding"/>
    <property type="evidence" value="ECO:0007669"/>
    <property type="project" value="UniProtKB-UniRule"/>
</dbReference>
<dbReference type="PANTHER" id="PTHR30544">
    <property type="entry name" value="23S RRNA METHYLTRANSFERASE"/>
    <property type="match status" value="1"/>
</dbReference>
<dbReference type="InterPro" id="IPR040072">
    <property type="entry name" value="Methyltransferase_A"/>
</dbReference>
<organism evidence="14 15">
    <name type="scientific">Eubacterium barkeri</name>
    <name type="common">Clostridium barkeri</name>
    <dbReference type="NCBI Taxonomy" id="1528"/>
    <lineage>
        <taxon>Bacteria</taxon>
        <taxon>Bacillati</taxon>
        <taxon>Bacillota</taxon>
        <taxon>Clostridia</taxon>
        <taxon>Eubacteriales</taxon>
        <taxon>Eubacteriaceae</taxon>
        <taxon>Eubacterium</taxon>
    </lineage>
</organism>
<dbReference type="InterPro" id="IPR027492">
    <property type="entry name" value="RNA_MTrfase_RlmN"/>
</dbReference>
<dbReference type="STRING" id="1528.SAMN04488579_12618"/>
<proteinExistence type="inferred from homology"/>
<feature type="binding site" evidence="12">
    <location>
        <position position="118"/>
    </location>
    <ligand>
        <name>[4Fe-4S] cluster</name>
        <dbReference type="ChEBI" id="CHEBI:49883"/>
        <note>4Fe-4S-S-AdoMet</note>
    </ligand>
</feature>
<dbReference type="SFLD" id="SFLDS00029">
    <property type="entry name" value="Radical_SAM"/>
    <property type="match status" value="1"/>
</dbReference>
<keyword evidence="2 12" id="KW-0004">4Fe-4S</keyword>
<dbReference type="GO" id="GO:0019843">
    <property type="term" value="F:rRNA binding"/>
    <property type="evidence" value="ECO:0007669"/>
    <property type="project" value="UniProtKB-UniRule"/>
</dbReference>
<keyword evidence="12" id="KW-1015">Disulfide bond</keyword>
<evidence type="ECO:0000256" key="7">
    <source>
        <dbReference type="ARBA" id="ARBA00022691"/>
    </source>
</evidence>
<evidence type="ECO:0000256" key="9">
    <source>
        <dbReference type="ARBA" id="ARBA00022723"/>
    </source>
</evidence>
<keyword evidence="10 12" id="KW-0408">Iron</keyword>
<dbReference type="SFLD" id="SFLDG01062">
    <property type="entry name" value="methyltransferase_(Class_A)"/>
    <property type="match status" value="1"/>
</dbReference>
<dbReference type="OrthoDB" id="9793973at2"/>
<dbReference type="EMBL" id="FNOU01000026">
    <property type="protein sequence ID" value="SDY33147.1"/>
    <property type="molecule type" value="Genomic_DNA"/>
</dbReference>
<comment type="catalytic activity">
    <reaction evidence="12">
        <text>adenosine(37) in tRNA + 2 reduced [2Fe-2S]-[ferredoxin] + 2 S-adenosyl-L-methionine = 2-methyladenosine(37) in tRNA + 5'-deoxyadenosine + L-methionine + 2 oxidized [2Fe-2S]-[ferredoxin] + S-adenosyl-L-homocysteine</text>
        <dbReference type="Rhea" id="RHEA:43332"/>
        <dbReference type="Rhea" id="RHEA-COMP:10000"/>
        <dbReference type="Rhea" id="RHEA-COMP:10001"/>
        <dbReference type="Rhea" id="RHEA-COMP:10162"/>
        <dbReference type="Rhea" id="RHEA-COMP:10485"/>
        <dbReference type="ChEBI" id="CHEBI:17319"/>
        <dbReference type="ChEBI" id="CHEBI:33737"/>
        <dbReference type="ChEBI" id="CHEBI:33738"/>
        <dbReference type="ChEBI" id="CHEBI:57844"/>
        <dbReference type="ChEBI" id="CHEBI:57856"/>
        <dbReference type="ChEBI" id="CHEBI:59789"/>
        <dbReference type="ChEBI" id="CHEBI:74411"/>
        <dbReference type="ChEBI" id="CHEBI:74497"/>
        <dbReference type="EC" id="2.1.1.192"/>
    </reaction>
</comment>
<dbReference type="RefSeq" id="WP_090246832.1">
    <property type="nucleotide sequence ID" value="NZ_FNOU01000026.1"/>
</dbReference>
<keyword evidence="5 12" id="KW-0489">Methyltransferase</keyword>
<dbReference type="Pfam" id="PF04055">
    <property type="entry name" value="Radical_SAM"/>
    <property type="match status" value="1"/>
</dbReference>
<dbReference type="SUPFAM" id="SSF102114">
    <property type="entry name" value="Radical SAM enzymes"/>
    <property type="match status" value="1"/>
</dbReference>
<comment type="miscellaneous">
    <text evidence="12">Reaction proceeds by a ping-pong mechanism involving intermediate methylation of a conserved cysteine residue.</text>
</comment>
<dbReference type="GO" id="GO:0046872">
    <property type="term" value="F:metal ion binding"/>
    <property type="evidence" value="ECO:0007669"/>
    <property type="project" value="UniProtKB-KW"/>
</dbReference>
<dbReference type="FunFam" id="3.20.20.70:FF:000014">
    <property type="entry name" value="Probable dual-specificity RNA methyltransferase RlmN"/>
    <property type="match status" value="1"/>
</dbReference>
<dbReference type="InterPro" id="IPR007197">
    <property type="entry name" value="rSAM"/>
</dbReference>
<evidence type="ECO:0000256" key="8">
    <source>
        <dbReference type="ARBA" id="ARBA00022694"/>
    </source>
</evidence>
<dbReference type="GO" id="GO:0030488">
    <property type="term" value="P:tRNA methylation"/>
    <property type="evidence" value="ECO:0007669"/>
    <property type="project" value="UniProtKB-UniRule"/>
</dbReference>
<feature type="active site" description="Proton acceptor" evidence="12">
    <location>
        <position position="91"/>
    </location>
</feature>
<dbReference type="HAMAP" id="MF_01849">
    <property type="entry name" value="RNA_methyltr_RlmN"/>
    <property type="match status" value="1"/>
</dbReference>
<keyword evidence="9 12" id="KW-0479">Metal-binding</keyword>
<dbReference type="Pfam" id="PF21016">
    <property type="entry name" value="RlmN_N"/>
    <property type="match status" value="1"/>
</dbReference>
<dbReference type="PANTHER" id="PTHR30544:SF5">
    <property type="entry name" value="RADICAL SAM CORE DOMAIN-CONTAINING PROTEIN"/>
    <property type="match status" value="1"/>
</dbReference>
<dbReference type="GO" id="GO:0000049">
    <property type="term" value="F:tRNA binding"/>
    <property type="evidence" value="ECO:0007669"/>
    <property type="project" value="UniProtKB-UniRule"/>
</dbReference>
<keyword evidence="3 12" id="KW-0963">Cytoplasm</keyword>
<dbReference type="CDD" id="cd01335">
    <property type="entry name" value="Radical_SAM"/>
    <property type="match status" value="1"/>
</dbReference>
<keyword evidence="4 12" id="KW-0698">rRNA processing</keyword>
<comment type="caution">
    <text evidence="12">Lacks conserved residue(s) required for the propagation of feature annotation.</text>
</comment>
<dbReference type="InterPro" id="IPR048641">
    <property type="entry name" value="RlmN_N"/>
</dbReference>
<feature type="binding site" evidence="12">
    <location>
        <position position="111"/>
    </location>
    <ligand>
        <name>[4Fe-4S] cluster</name>
        <dbReference type="ChEBI" id="CHEBI:49883"/>
        <note>4Fe-4S-S-AdoMet</note>
    </ligand>
</feature>
<dbReference type="GO" id="GO:0070475">
    <property type="term" value="P:rRNA base methylation"/>
    <property type="evidence" value="ECO:0007669"/>
    <property type="project" value="UniProtKB-UniRule"/>
</dbReference>
<dbReference type="PIRSF" id="PIRSF006004">
    <property type="entry name" value="CHP00048"/>
    <property type="match status" value="1"/>
</dbReference>
<dbReference type="GO" id="GO:0070040">
    <property type="term" value="F:rRNA (adenine(2503)-C2-)-methyltransferase activity"/>
    <property type="evidence" value="ECO:0007669"/>
    <property type="project" value="UniProtKB-UniRule"/>
</dbReference>
<gene>
    <name evidence="12" type="primary">rlmN</name>
    <name evidence="14" type="ORF">SAMN04488579_12618</name>
</gene>
<evidence type="ECO:0000256" key="3">
    <source>
        <dbReference type="ARBA" id="ARBA00022490"/>
    </source>
</evidence>
<dbReference type="PROSITE" id="PS51918">
    <property type="entry name" value="RADICAL_SAM"/>
    <property type="match status" value="1"/>
</dbReference>
<keyword evidence="7 12" id="KW-0949">S-adenosyl-L-methionine</keyword>
<feature type="binding site" evidence="12">
    <location>
        <begin position="158"/>
        <end position="159"/>
    </location>
    <ligand>
        <name>S-adenosyl-L-methionine</name>
        <dbReference type="ChEBI" id="CHEBI:59789"/>
    </ligand>
</feature>
<comment type="catalytic activity">
    <reaction evidence="12">
        <text>adenosine(2503) in 23S rRNA + 2 reduced [2Fe-2S]-[ferredoxin] + 2 S-adenosyl-L-methionine = 2-methyladenosine(2503) in 23S rRNA + 5'-deoxyadenosine + L-methionine + 2 oxidized [2Fe-2S]-[ferredoxin] + S-adenosyl-L-homocysteine</text>
        <dbReference type="Rhea" id="RHEA:42916"/>
        <dbReference type="Rhea" id="RHEA-COMP:10000"/>
        <dbReference type="Rhea" id="RHEA-COMP:10001"/>
        <dbReference type="Rhea" id="RHEA-COMP:10152"/>
        <dbReference type="Rhea" id="RHEA-COMP:10282"/>
        <dbReference type="ChEBI" id="CHEBI:17319"/>
        <dbReference type="ChEBI" id="CHEBI:33737"/>
        <dbReference type="ChEBI" id="CHEBI:33738"/>
        <dbReference type="ChEBI" id="CHEBI:57844"/>
        <dbReference type="ChEBI" id="CHEBI:57856"/>
        <dbReference type="ChEBI" id="CHEBI:59789"/>
        <dbReference type="ChEBI" id="CHEBI:74411"/>
        <dbReference type="ChEBI" id="CHEBI:74497"/>
        <dbReference type="EC" id="2.1.1.192"/>
    </reaction>
</comment>
<evidence type="ECO:0000313" key="15">
    <source>
        <dbReference type="Proteomes" id="UP000199652"/>
    </source>
</evidence>
<sequence>MEYLFGKTLAECQDVMQLLGEPKYRGRQLYEWLYEKKAEDLSDCTNLPAVLREGMAERYGIGHGVIVEEQHDPGDGTSKFLIRLLDGECVETVLMSYKHGYSLCVSSQVGCAMGCAFCASTLGGKVRNLRAGEILDQIYLVEKAKGVRISNVVLMGIGEPLDNYDELLAFIEIANKGWGIGQRKITVSTCGLVPKIEALAKEDLQINLAISLHSPFQDQRERLMPIAKRYSMDELLKVCNNYFTITGRRISFEYALIAGFNDRQADVDELVRLFGGQNCHINLIRLNSVSESVYKGSDNVNFFEGQLKKKGINCTMRRKMGGNIDAACGQLRRKTNN</sequence>
<evidence type="ECO:0000313" key="14">
    <source>
        <dbReference type="EMBL" id="SDY33147.1"/>
    </source>
</evidence>
<keyword evidence="11 12" id="KW-0411">Iron-sulfur</keyword>
<dbReference type="InterPro" id="IPR058240">
    <property type="entry name" value="rSAM_sf"/>
</dbReference>
<evidence type="ECO:0000256" key="6">
    <source>
        <dbReference type="ARBA" id="ARBA00022679"/>
    </source>
</evidence>
<evidence type="ECO:0000256" key="4">
    <source>
        <dbReference type="ARBA" id="ARBA00022552"/>
    </source>
</evidence>
<comment type="similarity">
    <text evidence="12">Belongs to the radical SAM superfamily. RlmN family.</text>
</comment>
<feature type="binding site" evidence="12">
    <location>
        <position position="188"/>
    </location>
    <ligand>
        <name>S-adenosyl-L-methionine</name>
        <dbReference type="ChEBI" id="CHEBI:59789"/>
    </ligand>
</feature>
<dbReference type="SFLD" id="SFLDF00275">
    <property type="entry name" value="adenosine_C2_methyltransferase"/>
    <property type="match status" value="1"/>
</dbReference>
<dbReference type="AlphaFoldDB" id="A0A1H3J016"/>
<feature type="binding site" evidence="12">
    <location>
        <position position="287"/>
    </location>
    <ligand>
        <name>S-adenosyl-L-methionine</name>
        <dbReference type="ChEBI" id="CHEBI:59789"/>
    </ligand>
</feature>
<dbReference type="EC" id="2.1.1.192" evidence="12"/>
<dbReference type="GO" id="GO:0005737">
    <property type="term" value="C:cytoplasm"/>
    <property type="evidence" value="ECO:0007669"/>
    <property type="project" value="UniProtKB-SubCell"/>
</dbReference>
<evidence type="ECO:0000259" key="13">
    <source>
        <dbReference type="PROSITE" id="PS51918"/>
    </source>
</evidence>
<comment type="subcellular location">
    <subcellularLocation>
        <location evidence="1 12">Cytoplasm</location>
    </subcellularLocation>
</comment>
<dbReference type="NCBIfam" id="TIGR00048">
    <property type="entry name" value="rRNA_mod_RlmN"/>
    <property type="match status" value="1"/>
</dbReference>
<evidence type="ECO:0000256" key="10">
    <source>
        <dbReference type="ARBA" id="ARBA00023004"/>
    </source>
</evidence>
<feature type="domain" description="Radical SAM core" evidence="13">
    <location>
        <begin position="97"/>
        <end position="323"/>
    </location>
</feature>
<keyword evidence="15" id="KW-1185">Reference proteome</keyword>
<dbReference type="InterPro" id="IPR004383">
    <property type="entry name" value="rRNA_lsu_MTrfase_RlmN/Cfr"/>
</dbReference>
<feature type="binding site" evidence="12">
    <location>
        <position position="115"/>
    </location>
    <ligand>
        <name>[4Fe-4S] cluster</name>
        <dbReference type="ChEBI" id="CHEBI:49883"/>
        <note>4Fe-4S-S-AdoMet</note>
    </ligand>
</feature>
<dbReference type="Proteomes" id="UP000199652">
    <property type="component" value="Unassembled WGS sequence"/>
</dbReference>
<comment type="function">
    <text evidence="12">Specifically methylates position 2 of adenine 2503 in 23S rRNA and position 2 of adenine 37 in tRNAs.</text>
</comment>
<comment type="cofactor">
    <cofactor evidence="12">
        <name>[4Fe-4S] cluster</name>
        <dbReference type="ChEBI" id="CHEBI:49883"/>
    </cofactor>
    <text evidence="12">Binds 1 [4Fe-4S] cluster. The cluster is coordinated with 3 cysteines and an exchangeable S-adenosyl-L-methionine.</text>
</comment>
<feature type="binding site" evidence="12">
    <location>
        <begin position="211"/>
        <end position="213"/>
    </location>
    <ligand>
        <name>S-adenosyl-L-methionine</name>
        <dbReference type="ChEBI" id="CHEBI:59789"/>
    </ligand>
</feature>
<keyword evidence="6 12" id="KW-0808">Transferase</keyword>
<dbReference type="Gene3D" id="3.20.20.70">
    <property type="entry name" value="Aldolase class I"/>
    <property type="match status" value="1"/>
</dbReference>
<name>A0A1H3J016_EUBBA</name>
<evidence type="ECO:0000256" key="1">
    <source>
        <dbReference type="ARBA" id="ARBA00004496"/>
    </source>
</evidence>
<reference evidence="15" key="1">
    <citation type="submission" date="2016-10" db="EMBL/GenBank/DDBJ databases">
        <authorList>
            <person name="Varghese N."/>
            <person name="Submissions S."/>
        </authorList>
    </citation>
    <scope>NUCLEOTIDE SEQUENCE [LARGE SCALE GENOMIC DNA]</scope>
    <source>
        <strain evidence="15">VPI 5359</strain>
    </source>
</reference>